<evidence type="ECO:0000256" key="1">
    <source>
        <dbReference type="ARBA" id="ARBA00004651"/>
    </source>
</evidence>
<dbReference type="GO" id="GO:0015190">
    <property type="term" value="F:L-leucine transmembrane transporter activity"/>
    <property type="evidence" value="ECO:0007669"/>
    <property type="project" value="TreeGrafter"/>
</dbReference>
<dbReference type="GO" id="GO:0005304">
    <property type="term" value="F:L-valine transmembrane transporter activity"/>
    <property type="evidence" value="ECO:0007669"/>
    <property type="project" value="TreeGrafter"/>
</dbReference>
<feature type="transmembrane region" description="Helical" evidence="9">
    <location>
        <begin position="416"/>
        <end position="437"/>
    </location>
</feature>
<protein>
    <recommendedName>
        <fullName evidence="9">Branched-chain amino acid transport system carrier protein</fullName>
    </recommendedName>
</protein>
<evidence type="ECO:0000256" key="4">
    <source>
        <dbReference type="ARBA" id="ARBA00022475"/>
    </source>
</evidence>
<dbReference type="Pfam" id="PF05525">
    <property type="entry name" value="Branch_AA_trans"/>
    <property type="match status" value="1"/>
</dbReference>
<sequence length="443" mass="47498">MRERLSWRDTIWIGFMLFALFFGAGNLVFPPMLGQAAGTNVWLANLGFLITGVGLPLICVMAIGYSGKPDLMSLASRVHPIFGVVYTTVLYLTIGPLFAMPRTGSVAFEITFKPFLSEASEPILLFIVTVLFFAVSCLCSLNPSRIIDIVGKMLTPALLLFLLLLAIAVIAQPLGPLQRPQSNYAEQAFYNGFQEGYLTMDALAAFVFGIIVIDAIKARGAGSNKRILFACLKATLLSATILGLIYSVLSYIGASSTAALGVQENGAAILTKVSDAYFGTYGSIVLGGIVLLACLTTSIGLTTSCSTYLHRLIPAVSYRTYAVGLSVFSAALANFGLSELISISVPVLTILYPLAIVLAVLTFLHPLYRGKRPVYIGSLLLTFLFSLIHVIGQADLPTYGVHEYLKTHLPLYKQGLGWTIPAAVGALLGLMLTWTGIGSRAQD</sequence>
<evidence type="ECO:0000256" key="6">
    <source>
        <dbReference type="ARBA" id="ARBA00022970"/>
    </source>
</evidence>
<dbReference type="GO" id="GO:0005886">
    <property type="term" value="C:plasma membrane"/>
    <property type="evidence" value="ECO:0007669"/>
    <property type="project" value="UniProtKB-SubCell"/>
</dbReference>
<name>A0A916VGX0_9BACL</name>
<dbReference type="PANTHER" id="PTHR30588">
    <property type="entry name" value="BRANCHED-CHAIN AMINO ACID TRANSPORT SYSTEM 2 CARRIER PROTEIN"/>
    <property type="match status" value="1"/>
</dbReference>
<feature type="transmembrane region" description="Helical" evidence="9">
    <location>
        <begin position="228"/>
        <end position="252"/>
    </location>
</feature>
<dbReference type="Proteomes" id="UP000654993">
    <property type="component" value="Unassembled WGS sequence"/>
</dbReference>
<reference evidence="10" key="1">
    <citation type="submission" date="2020-08" db="EMBL/GenBank/DDBJ databases">
        <authorList>
            <person name="Uke A."/>
            <person name="Chhe C."/>
            <person name="Baramee S."/>
            <person name="Kosugi A."/>
        </authorList>
    </citation>
    <scope>NUCLEOTIDE SEQUENCE</scope>
    <source>
        <strain evidence="10">DA-C8</strain>
    </source>
</reference>
<feature type="transmembrane region" description="Helical" evidence="9">
    <location>
        <begin position="78"/>
        <end position="99"/>
    </location>
</feature>
<dbReference type="GO" id="GO:0015818">
    <property type="term" value="P:isoleucine transport"/>
    <property type="evidence" value="ECO:0007669"/>
    <property type="project" value="TreeGrafter"/>
</dbReference>
<keyword evidence="4" id="KW-1003">Cell membrane</keyword>
<evidence type="ECO:0000256" key="7">
    <source>
        <dbReference type="ARBA" id="ARBA00022989"/>
    </source>
</evidence>
<feature type="transmembrane region" description="Helical" evidence="9">
    <location>
        <begin position="41"/>
        <end position="66"/>
    </location>
</feature>
<dbReference type="EMBL" id="BMAQ01000008">
    <property type="protein sequence ID" value="GFR37865.1"/>
    <property type="molecule type" value="Genomic_DNA"/>
</dbReference>
<feature type="transmembrane region" description="Helical" evidence="9">
    <location>
        <begin position="284"/>
        <end position="309"/>
    </location>
</feature>
<dbReference type="Gene3D" id="1.20.1740.10">
    <property type="entry name" value="Amino acid/polyamine transporter I"/>
    <property type="match status" value="1"/>
</dbReference>
<gene>
    <name evidence="10" type="primary">brnQ</name>
    <name evidence="10" type="ORF">PRECH8_11610</name>
</gene>
<feature type="transmembrane region" description="Helical" evidence="9">
    <location>
        <begin position="321"/>
        <end position="337"/>
    </location>
</feature>
<keyword evidence="8 9" id="KW-0472">Membrane</keyword>
<keyword evidence="6 9" id="KW-0029">Amino-acid transport</keyword>
<evidence type="ECO:0000256" key="5">
    <source>
        <dbReference type="ARBA" id="ARBA00022692"/>
    </source>
</evidence>
<feature type="transmembrane region" description="Helical" evidence="9">
    <location>
        <begin position="343"/>
        <end position="364"/>
    </location>
</feature>
<dbReference type="GO" id="GO:0015820">
    <property type="term" value="P:L-leucine transport"/>
    <property type="evidence" value="ECO:0007669"/>
    <property type="project" value="TreeGrafter"/>
</dbReference>
<dbReference type="AlphaFoldDB" id="A0A916VGX0"/>
<organism evidence="10 11">
    <name type="scientific">Insulibacter thermoxylanivorax</name>
    <dbReference type="NCBI Taxonomy" id="2749268"/>
    <lineage>
        <taxon>Bacteria</taxon>
        <taxon>Bacillati</taxon>
        <taxon>Bacillota</taxon>
        <taxon>Bacilli</taxon>
        <taxon>Bacillales</taxon>
        <taxon>Paenibacillaceae</taxon>
        <taxon>Insulibacter</taxon>
    </lineage>
</organism>
<feature type="transmembrane region" description="Helical" evidence="9">
    <location>
        <begin position="376"/>
        <end position="396"/>
    </location>
</feature>
<accession>A0A916VGX0</accession>
<feature type="transmembrane region" description="Helical" evidence="9">
    <location>
        <begin position="153"/>
        <end position="176"/>
    </location>
</feature>
<dbReference type="InterPro" id="IPR004685">
    <property type="entry name" value="Brnchd-chn_aa_trnsp_Livcs"/>
</dbReference>
<comment type="subcellular location">
    <subcellularLocation>
        <location evidence="1 9">Cell membrane</location>
        <topology evidence="1 9">Multi-pass membrane protein</topology>
    </subcellularLocation>
</comment>
<evidence type="ECO:0000313" key="10">
    <source>
        <dbReference type="EMBL" id="GFR37865.1"/>
    </source>
</evidence>
<evidence type="ECO:0000256" key="2">
    <source>
        <dbReference type="ARBA" id="ARBA00008540"/>
    </source>
</evidence>
<evidence type="ECO:0000313" key="11">
    <source>
        <dbReference type="Proteomes" id="UP000654993"/>
    </source>
</evidence>
<comment type="similarity">
    <text evidence="2 9">Belongs to the branched chain amino acid transporter family.</text>
</comment>
<keyword evidence="7 9" id="KW-1133">Transmembrane helix</keyword>
<comment type="function">
    <text evidence="9">Component of the transport system for branched-chain amino acids.</text>
</comment>
<keyword evidence="11" id="KW-1185">Reference proteome</keyword>
<dbReference type="NCBIfam" id="TIGR00796">
    <property type="entry name" value="livcs"/>
    <property type="match status" value="1"/>
</dbReference>
<feature type="transmembrane region" description="Helical" evidence="9">
    <location>
        <begin position="196"/>
        <end position="216"/>
    </location>
</feature>
<dbReference type="PANTHER" id="PTHR30588:SF0">
    <property type="entry name" value="BRANCHED-CHAIN AMINO ACID PERMEASE BRNQ"/>
    <property type="match status" value="1"/>
</dbReference>
<reference evidence="10" key="2">
    <citation type="journal article" date="2021" name="Data Brief">
        <title>Draft genome sequence data of the facultative, thermophilic, xylanolytic bacterium Paenibacillus sp. strain DA-C8.</title>
        <authorList>
            <person name="Chhe C."/>
            <person name="Uke A."/>
            <person name="Baramee S."/>
            <person name="Ungkulpasvich U."/>
            <person name="Tachaapaikoon C."/>
            <person name="Pason P."/>
            <person name="Waeonukul R."/>
            <person name="Ratanakhanokchai K."/>
            <person name="Kosugi A."/>
        </authorList>
    </citation>
    <scope>NUCLEOTIDE SEQUENCE</scope>
    <source>
        <strain evidence="10">DA-C8</strain>
    </source>
</reference>
<evidence type="ECO:0000256" key="3">
    <source>
        <dbReference type="ARBA" id="ARBA00022448"/>
    </source>
</evidence>
<dbReference type="GO" id="GO:0015188">
    <property type="term" value="F:L-isoleucine transmembrane transporter activity"/>
    <property type="evidence" value="ECO:0007669"/>
    <property type="project" value="TreeGrafter"/>
</dbReference>
<keyword evidence="3 9" id="KW-0813">Transport</keyword>
<comment type="caution">
    <text evidence="10">The sequence shown here is derived from an EMBL/GenBank/DDBJ whole genome shotgun (WGS) entry which is preliminary data.</text>
</comment>
<proteinExistence type="inferred from homology"/>
<evidence type="ECO:0000256" key="8">
    <source>
        <dbReference type="ARBA" id="ARBA00023136"/>
    </source>
</evidence>
<evidence type="ECO:0000256" key="9">
    <source>
        <dbReference type="RuleBase" id="RU362122"/>
    </source>
</evidence>
<feature type="transmembrane region" description="Helical" evidence="9">
    <location>
        <begin position="12"/>
        <end position="29"/>
    </location>
</feature>
<keyword evidence="5 9" id="KW-0812">Transmembrane</keyword>
<feature type="transmembrane region" description="Helical" evidence="9">
    <location>
        <begin position="123"/>
        <end position="141"/>
    </location>
</feature>
<dbReference type="RefSeq" id="WP_200966141.1">
    <property type="nucleotide sequence ID" value="NZ_BMAQ01000008.1"/>
</dbReference>